<evidence type="ECO:0000256" key="1">
    <source>
        <dbReference type="ARBA" id="ARBA00022737"/>
    </source>
</evidence>
<dbReference type="InterPro" id="IPR050498">
    <property type="entry name" value="Ycf3"/>
</dbReference>
<accession>A0ABX0TMD5</accession>
<keyword evidence="5" id="KW-0808">Transferase</keyword>
<dbReference type="RefSeq" id="WP_167071276.1">
    <property type="nucleotide sequence ID" value="NZ_JAAOZC010000001.1"/>
</dbReference>
<keyword evidence="3" id="KW-1133">Transmembrane helix</keyword>
<dbReference type="Pfam" id="PF13676">
    <property type="entry name" value="TIR_2"/>
    <property type="match status" value="1"/>
</dbReference>
<dbReference type="InterPro" id="IPR000157">
    <property type="entry name" value="TIR_dom"/>
</dbReference>
<reference evidence="5 6" key="1">
    <citation type="submission" date="2020-03" db="EMBL/GenBank/DDBJ databases">
        <title>Genomic Encyclopedia of Type Strains, Phase III (KMG-III): the genomes of soil and plant-associated and newly described type strains.</title>
        <authorList>
            <person name="Whitman W."/>
        </authorList>
    </citation>
    <scope>NUCLEOTIDE SEQUENCE [LARGE SCALE GENOMIC DNA]</scope>
    <source>
        <strain evidence="5 6">CECT 8804</strain>
    </source>
</reference>
<name>A0ABX0TMD5_9SPHN</name>
<organism evidence="5 6">
    <name type="scientific">Sphingomonas vulcanisoli</name>
    <dbReference type="NCBI Taxonomy" id="1658060"/>
    <lineage>
        <taxon>Bacteria</taxon>
        <taxon>Pseudomonadati</taxon>
        <taxon>Pseudomonadota</taxon>
        <taxon>Alphaproteobacteria</taxon>
        <taxon>Sphingomonadales</taxon>
        <taxon>Sphingomonadaceae</taxon>
        <taxon>Sphingomonas</taxon>
    </lineage>
</organism>
<evidence type="ECO:0000313" key="6">
    <source>
        <dbReference type="Proteomes" id="UP000727456"/>
    </source>
</evidence>
<dbReference type="PANTHER" id="PTHR44858">
    <property type="entry name" value="TETRATRICOPEPTIDE REPEAT PROTEIN 6"/>
    <property type="match status" value="1"/>
</dbReference>
<dbReference type="EMBL" id="JAAOZC010000001">
    <property type="protein sequence ID" value="NIJ06683.1"/>
    <property type="molecule type" value="Genomic_DNA"/>
</dbReference>
<keyword evidence="2" id="KW-0802">TPR repeat</keyword>
<proteinExistence type="predicted"/>
<dbReference type="SUPFAM" id="SSF52200">
    <property type="entry name" value="Toll/Interleukin receptor TIR domain"/>
    <property type="match status" value="1"/>
</dbReference>
<evidence type="ECO:0000256" key="2">
    <source>
        <dbReference type="ARBA" id="ARBA00022803"/>
    </source>
</evidence>
<evidence type="ECO:0000256" key="3">
    <source>
        <dbReference type="SAM" id="Phobius"/>
    </source>
</evidence>
<comment type="caution">
    <text evidence="5">The sequence shown here is derived from an EMBL/GenBank/DDBJ whole genome shotgun (WGS) entry which is preliminary data.</text>
</comment>
<dbReference type="Gene3D" id="3.40.50.10070">
    <property type="entry name" value="TolB, N-terminal domain"/>
    <property type="match status" value="1"/>
</dbReference>
<gene>
    <name evidence="5" type="ORF">FHS31_000265</name>
</gene>
<sequence length="632" mass="67167">MGDIFISYKAEDRARVRPLVDVLIADGFSVWWDAQIEGGASWRQSIQERLDSAKCVIVVWSERSVTAAGHFVHDEASRAQRRGLYLPVRIDPVEPPIGFGEAQAIDLIRWKGGRADPRYQHIADCVRTMIENGPRAAALLPLGYARHPSRRILIMGGGAATFAAAAAAGGWVWYRRGAAPSSNSIAVLPFENLSGDPAQTYFSDGISEELRDTLTSIPSLRVVARTSSDMFRNSRDAATIAARLGVAYVLDGSVRRGADLIRISAQMTEAATGIERWSQSYDRAPGDALSIQSDIANRVAEALQIALGTAGAAKLETGGTRNPQAHDAYLKGVQLLDQVGAEADYRVAIAQFDQAIAVDPSYARAYAARAQAIARMASSFSSAAAATAQYADAQASARHAISLAPDLAQAHLAAGYVQVTQLHVAAAQPYYERAYALGAGDSGILSVYAAFMSRIGRDAAAVAAAERAVSLDPLNPLAFALKAAALGGAGRFPESLAAYRAALKLNPQASFLHGNSGTILYLIGKTDEAAQEFAQEPVGWARATGEGIVAARRKDGAALTRALDFLKTDGGDDFQIAEVLAQSGDHPGALDALERAWVARDGGLVSLRADPLLVPLRSDPRYQRLLSKLGFA</sequence>
<dbReference type="Pfam" id="PF13432">
    <property type="entry name" value="TPR_16"/>
    <property type="match status" value="1"/>
</dbReference>
<dbReference type="InterPro" id="IPR011990">
    <property type="entry name" value="TPR-like_helical_dom_sf"/>
</dbReference>
<evidence type="ECO:0000259" key="4">
    <source>
        <dbReference type="Pfam" id="PF13676"/>
    </source>
</evidence>
<evidence type="ECO:0000313" key="5">
    <source>
        <dbReference type="EMBL" id="NIJ06683.1"/>
    </source>
</evidence>
<dbReference type="EC" id="2.7.11.1" evidence="5"/>
<feature type="transmembrane region" description="Helical" evidence="3">
    <location>
        <begin position="152"/>
        <end position="174"/>
    </location>
</feature>
<dbReference type="Proteomes" id="UP000727456">
    <property type="component" value="Unassembled WGS sequence"/>
</dbReference>
<keyword evidence="3" id="KW-0472">Membrane</keyword>
<keyword evidence="6" id="KW-1185">Reference proteome</keyword>
<dbReference type="InterPro" id="IPR035897">
    <property type="entry name" value="Toll_tir_struct_dom_sf"/>
</dbReference>
<dbReference type="SUPFAM" id="SSF48452">
    <property type="entry name" value="TPR-like"/>
    <property type="match status" value="1"/>
</dbReference>
<dbReference type="Gene3D" id="3.40.50.10140">
    <property type="entry name" value="Toll/interleukin-1 receptor homology (TIR) domain"/>
    <property type="match status" value="1"/>
</dbReference>
<dbReference type="GO" id="GO:0004674">
    <property type="term" value="F:protein serine/threonine kinase activity"/>
    <property type="evidence" value="ECO:0007669"/>
    <property type="project" value="UniProtKB-EC"/>
</dbReference>
<keyword evidence="1" id="KW-0677">Repeat</keyword>
<keyword evidence="5" id="KW-0418">Kinase</keyword>
<dbReference type="PANTHER" id="PTHR44858:SF1">
    <property type="entry name" value="UDP-N-ACETYLGLUCOSAMINE--PEPTIDE N-ACETYLGLUCOSAMINYLTRANSFERASE SPINDLY-RELATED"/>
    <property type="match status" value="1"/>
</dbReference>
<protein>
    <submittedName>
        <fullName evidence="5">Serine/threonine-protein kinase</fullName>
        <ecNumber evidence="5">2.7.11.1</ecNumber>
    </submittedName>
</protein>
<dbReference type="Gene3D" id="1.25.40.10">
    <property type="entry name" value="Tetratricopeptide repeat domain"/>
    <property type="match status" value="2"/>
</dbReference>
<feature type="domain" description="TIR" evidence="4">
    <location>
        <begin position="4"/>
        <end position="110"/>
    </location>
</feature>
<keyword evidence="3" id="KW-0812">Transmembrane</keyword>